<evidence type="ECO:0008006" key="3">
    <source>
        <dbReference type="Google" id="ProtNLM"/>
    </source>
</evidence>
<dbReference type="Pfam" id="PF01161">
    <property type="entry name" value="PBP"/>
    <property type="match status" value="1"/>
</dbReference>
<evidence type="ECO:0000313" key="2">
    <source>
        <dbReference type="Proteomes" id="UP000236434"/>
    </source>
</evidence>
<dbReference type="InterPro" id="IPR005247">
    <property type="entry name" value="YbhB_YbcL/LppC-like"/>
</dbReference>
<proteinExistence type="predicted"/>
<dbReference type="PANTHER" id="PTHR30289:SF1">
    <property type="entry name" value="PEBP (PHOSPHATIDYLETHANOLAMINE-BINDING PROTEIN) FAMILY PROTEIN"/>
    <property type="match status" value="1"/>
</dbReference>
<dbReference type="InterPro" id="IPR008914">
    <property type="entry name" value="PEBP"/>
</dbReference>
<reference evidence="1 2" key="1">
    <citation type="submission" date="2013-12" db="EMBL/GenBank/DDBJ databases">
        <title>Comparative genomics of Petrotoga isolates.</title>
        <authorList>
            <person name="Nesbo C.L."/>
            <person name="Charchuk R."/>
            <person name="Chow K."/>
        </authorList>
    </citation>
    <scope>NUCLEOTIDE SEQUENCE [LARGE SCALE GENOMIC DNA]</scope>
    <source>
        <strain evidence="1 2">DSM 13574</strain>
    </source>
</reference>
<dbReference type="PANTHER" id="PTHR30289">
    <property type="entry name" value="UNCHARACTERIZED PROTEIN YBCL-RELATED"/>
    <property type="match status" value="1"/>
</dbReference>
<dbReference type="InterPro" id="IPR036610">
    <property type="entry name" value="PEBP-like_sf"/>
</dbReference>
<dbReference type="CDD" id="cd00865">
    <property type="entry name" value="PEBP_bact_arch"/>
    <property type="match status" value="1"/>
</dbReference>
<dbReference type="NCBIfam" id="TIGR00481">
    <property type="entry name" value="YbhB/YbcL family Raf kinase inhibitor-like protein"/>
    <property type="match status" value="1"/>
</dbReference>
<sequence>MALKISSPVFKNNDYIPSTYTCEGRDISPILLIEGIPEKAKSLALIMDDPDAPMGTFVHWVAWNIELVEEIPERIPKEYSVTNPLSLNQGKNSAHQTGYMGPCPPVGHGVHHYHFKLYALDTTLDLPQNTKKEDLLKAMEGHIIEKAEIVGLYKRD</sequence>
<dbReference type="OrthoDB" id="9797506at2"/>
<name>A0A2K1NWR9_9BACT</name>
<comment type="caution">
    <text evidence="1">The sequence shown here is derived from an EMBL/GenBank/DDBJ whole genome shotgun (WGS) entry which is preliminary data.</text>
</comment>
<dbReference type="RefSeq" id="WP_103067622.1">
    <property type="nucleotide sequence ID" value="NZ_AZRL01000022.1"/>
</dbReference>
<accession>A0A2K1NWR9</accession>
<dbReference type="EMBL" id="AZRL01000022">
    <property type="protein sequence ID" value="PNR94981.1"/>
    <property type="molecule type" value="Genomic_DNA"/>
</dbReference>
<evidence type="ECO:0000313" key="1">
    <source>
        <dbReference type="EMBL" id="PNR94981.1"/>
    </source>
</evidence>
<gene>
    <name evidence="1" type="ORF">X929_08885</name>
</gene>
<dbReference type="Gene3D" id="3.90.280.10">
    <property type="entry name" value="PEBP-like"/>
    <property type="match status" value="1"/>
</dbReference>
<organism evidence="1 2">
    <name type="scientific">Petrotoga olearia DSM 13574</name>
    <dbReference type="NCBI Taxonomy" id="1122955"/>
    <lineage>
        <taxon>Bacteria</taxon>
        <taxon>Thermotogati</taxon>
        <taxon>Thermotogota</taxon>
        <taxon>Thermotogae</taxon>
        <taxon>Petrotogales</taxon>
        <taxon>Petrotogaceae</taxon>
        <taxon>Petrotoga</taxon>
    </lineage>
</organism>
<dbReference type="SUPFAM" id="SSF49777">
    <property type="entry name" value="PEBP-like"/>
    <property type="match status" value="1"/>
</dbReference>
<dbReference type="AlphaFoldDB" id="A0A2K1NWR9"/>
<dbReference type="Proteomes" id="UP000236434">
    <property type="component" value="Unassembled WGS sequence"/>
</dbReference>
<protein>
    <recommendedName>
        <fullName evidence="3">Phosphatidylethanolamine-binding protein</fullName>
    </recommendedName>
</protein>